<keyword evidence="7" id="KW-1185">Reference proteome</keyword>
<dbReference type="RefSeq" id="WP_179540551.1">
    <property type="nucleotide sequence ID" value="NZ_BAAALL010000013.1"/>
</dbReference>
<evidence type="ECO:0000313" key="7">
    <source>
        <dbReference type="Proteomes" id="UP000535437"/>
    </source>
</evidence>
<dbReference type="Pfam" id="PF00733">
    <property type="entry name" value="Asn_synthase"/>
    <property type="match status" value="1"/>
</dbReference>
<evidence type="ECO:0000256" key="2">
    <source>
        <dbReference type="ARBA" id="ARBA00012737"/>
    </source>
</evidence>
<keyword evidence="3" id="KW-0028">Amino-acid biosynthesis</keyword>
<dbReference type="EMBL" id="JACCFY010000001">
    <property type="protein sequence ID" value="NYJ77011.1"/>
    <property type="molecule type" value="Genomic_DNA"/>
</dbReference>
<feature type="domain" description="Asparagine synthetase" evidence="5">
    <location>
        <begin position="136"/>
        <end position="390"/>
    </location>
</feature>
<dbReference type="InterPro" id="IPR051786">
    <property type="entry name" value="ASN_synthetase/amidase"/>
</dbReference>
<keyword evidence="3" id="KW-0061">Asparagine biosynthesis</keyword>
<dbReference type="InterPro" id="IPR014729">
    <property type="entry name" value="Rossmann-like_a/b/a_fold"/>
</dbReference>
<dbReference type="AlphaFoldDB" id="A0A7Z0GKX8"/>
<dbReference type="InterPro" id="IPR001962">
    <property type="entry name" value="Asn_synthase"/>
</dbReference>
<name>A0A7Z0GKX8_9MICC</name>
<proteinExistence type="predicted"/>
<comment type="pathway">
    <text evidence="1">Amino-acid biosynthesis; L-asparagine biosynthesis; L-asparagine from L-aspartate (L-Gln route): step 1/1.</text>
</comment>
<evidence type="ECO:0000256" key="3">
    <source>
        <dbReference type="ARBA" id="ARBA00022888"/>
    </source>
</evidence>
<dbReference type="GO" id="GO:0004066">
    <property type="term" value="F:asparagine synthase (glutamine-hydrolyzing) activity"/>
    <property type="evidence" value="ECO:0007669"/>
    <property type="project" value="UniProtKB-EC"/>
</dbReference>
<dbReference type="PANTHER" id="PTHR43284">
    <property type="entry name" value="ASPARAGINE SYNTHETASE (GLUTAMINE-HYDROLYZING)"/>
    <property type="match status" value="1"/>
</dbReference>
<dbReference type="EC" id="6.3.5.4" evidence="2"/>
<organism evidence="6 7">
    <name type="scientific">Nesterenkonia xinjiangensis</name>
    <dbReference type="NCBI Taxonomy" id="225327"/>
    <lineage>
        <taxon>Bacteria</taxon>
        <taxon>Bacillati</taxon>
        <taxon>Actinomycetota</taxon>
        <taxon>Actinomycetes</taxon>
        <taxon>Micrococcales</taxon>
        <taxon>Micrococcaceae</taxon>
        <taxon>Nesterenkonia</taxon>
    </lineage>
</organism>
<protein>
    <recommendedName>
        <fullName evidence="2">asparagine synthase (glutamine-hydrolyzing)</fullName>
        <ecNumber evidence="2">6.3.5.4</ecNumber>
    </recommendedName>
</protein>
<comment type="catalytic activity">
    <reaction evidence="4">
        <text>L-aspartate + L-glutamine + ATP + H2O = L-asparagine + L-glutamate + AMP + diphosphate + H(+)</text>
        <dbReference type="Rhea" id="RHEA:12228"/>
        <dbReference type="ChEBI" id="CHEBI:15377"/>
        <dbReference type="ChEBI" id="CHEBI:15378"/>
        <dbReference type="ChEBI" id="CHEBI:29985"/>
        <dbReference type="ChEBI" id="CHEBI:29991"/>
        <dbReference type="ChEBI" id="CHEBI:30616"/>
        <dbReference type="ChEBI" id="CHEBI:33019"/>
        <dbReference type="ChEBI" id="CHEBI:58048"/>
        <dbReference type="ChEBI" id="CHEBI:58359"/>
        <dbReference type="ChEBI" id="CHEBI:456215"/>
        <dbReference type="EC" id="6.3.5.4"/>
    </reaction>
</comment>
<dbReference type="Proteomes" id="UP000535437">
    <property type="component" value="Unassembled WGS sequence"/>
</dbReference>
<evidence type="ECO:0000259" key="5">
    <source>
        <dbReference type="Pfam" id="PF00733"/>
    </source>
</evidence>
<reference evidence="6 7" key="1">
    <citation type="submission" date="2020-07" db="EMBL/GenBank/DDBJ databases">
        <title>Sequencing the genomes of 1000 actinobacteria strains.</title>
        <authorList>
            <person name="Klenk H.-P."/>
        </authorList>
    </citation>
    <scope>NUCLEOTIDE SEQUENCE [LARGE SCALE GENOMIC DNA]</scope>
    <source>
        <strain evidence="6 7">DSM 15475</strain>
    </source>
</reference>
<dbReference type="GO" id="GO:0006529">
    <property type="term" value="P:asparagine biosynthetic process"/>
    <property type="evidence" value="ECO:0007669"/>
    <property type="project" value="UniProtKB-KW"/>
</dbReference>
<gene>
    <name evidence="6" type="ORF">HNR09_000422</name>
</gene>
<evidence type="ECO:0000313" key="6">
    <source>
        <dbReference type="EMBL" id="NYJ77011.1"/>
    </source>
</evidence>
<evidence type="ECO:0000256" key="1">
    <source>
        <dbReference type="ARBA" id="ARBA00005187"/>
    </source>
</evidence>
<evidence type="ECO:0000256" key="4">
    <source>
        <dbReference type="ARBA" id="ARBA00048741"/>
    </source>
</evidence>
<dbReference type="SUPFAM" id="SSF52402">
    <property type="entry name" value="Adenine nucleotide alpha hydrolases-like"/>
    <property type="match status" value="1"/>
</dbReference>
<comment type="caution">
    <text evidence="6">The sequence shown here is derived from an EMBL/GenBank/DDBJ whole genome shotgun (WGS) entry which is preliminary data.</text>
</comment>
<dbReference type="Gene3D" id="3.40.50.620">
    <property type="entry name" value="HUPs"/>
    <property type="match status" value="1"/>
</dbReference>
<dbReference type="PANTHER" id="PTHR43284:SF1">
    <property type="entry name" value="ASPARAGINE SYNTHETASE"/>
    <property type="match status" value="1"/>
</dbReference>
<accession>A0A7Z0GKX8</accession>
<sequence>MPVQEPFAQTVHATSSAVAPVFVRVGRPPTAPAGDDEGVPFASDRLDALLGPSGSSLTPDWTAWAEILAFGAPLAGRTPFQEIRRLQPGESAVREQDEAVIRRGTWEWTEIEPEGGLDPRTLTDEILEILRTQLRQAGDAGPLSPMLSGGRDSRLLTALAQQVRPDGLTAWTTSSDTGTSMEELVAARTAQILGVDHRIVPAAVEDFPCDARDYARTVHHMASFHMWLMPVSRAIAQSATRAGAGVVLDGLGGGVFLGGGFPDEPAVIGVGVRAASTQAVVASRFARLGRYLDATEDILAPGVGEDLRERARSDFESVARPLAHHPNGATLTAYLTRTLPGISLAPVKVLGSGAPTRTPIMAEEVVSQALRVPAEAKQEGLWYPHLLERADSRLVGLATAADRTGRRQHIRRISSLESAAWLRELILGSPAGELLSASMRVATAQGWAEELSRTKPQHLLRGLALLALWLEEYGPRLTCAEPEITPRSSVNRKARHE</sequence>